<feature type="repeat" description="ANK" evidence="4">
    <location>
        <begin position="454"/>
        <end position="478"/>
    </location>
</feature>
<proteinExistence type="predicted"/>
<organism evidence="6 7">
    <name type="scientific">Colletotrichum shisoi</name>
    <dbReference type="NCBI Taxonomy" id="2078593"/>
    <lineage>
        <taxon>Eukaryota</taxon>
        <taxon>Fungi</taxon>
        <taxon>Dikarya</taxon>
        <taxon>Ascomycota</taxon>
        <taxon>Pezizomycotina</taxon>
        <taxon>Sordariomycetes</taxon>
        <taxon>Hypocreomycetidae</taxon>
        <taxon>Glomerellales</taxon>
        <taxon>Glomerellaceae</taxon>
        <taxon>Colletotrichum</taxon>
        <taxon>Colletotrichum destructivum species complex</taxon>
    </lineage>
</organism>
<feature type="region of interest" description="Disordered" evidence="5">
    <location>
        <begin position="1"/>
        <end position="67"/>
    </location>
</feature>
<evidence type="ECO:0000256" key="4">
    <source>
        <dbReference type="PROSITE-ProRule" id="PRU00023"/>
    </source>
</evidence>
<keyword evidence="6" id="KW-0238">DNA-binding</keyword>
<dbReference type="Gene3D" id="1.25.40.20">
    <property type="entry name" value="Ankyrin repeat-containing domain"/>
    <property type="match status" value="1"/>
</dbReference>
<comment type="caution">
    <text evidence="6">The sequence shown here is derived from an EMBL/GenBank/DDBJ whole genome shotgun (WGS) entry which is preliminary data.</text>
</comment>
<protein>
    <submittedName>
        <fullName evidence="6">Homeobox protein Wariai</fullName>
    </submittedName>
</protein>
<reference evidence="6 7" key="1">
    <citation type="journal article" date="2019" name="Sci. Rep.">
        <title>Colletotrichum shisoi sp. nov., an anthracnose pathogen of Perilla frutescens in Japan: molecular phylogenetic, morphological and genomic evidence.</title>
        <authorList>
            <person name="Gan P."/>
            <person name="Tsushima A."/>
            <person name="Hiroyama R."/>
            <person name="Narusaka M."/>
            <person name="Takano Y."/>
            <person name="Narusaka Y."/>
            <person name="Kawaradani M."/>
            <person name="Damm U."/>
            <person name="Shirasu K."/>
        </authorList>
    </citation>
    <scope>NUCLEOTIDE SEQUENCE [LARGE SCALE GENOMIC DNA]</scope>
    <source>
        <strain evidence="6 7">PG-2018a</strain>
    </source>
</reference>
<gene>
    <name evidence="6" type="primary">WarA</name>
    <name evidence="6" type="ORF">CSHISOI_04473</name>
</gene>
<accession>A0A5Q4BVH1</accession>
<dbReference type="CDD" id="cd00067">
    <property type="entry name" value="GAL4"/>
    <property type="match status" value="1"/>
</dbReference>
<dbReference type="InterPro" id="IPR002110">
    <property type="entry name" value="Ankyrin_rpt"/>
</dbReference>
<dbReference type="InterPro" id="IPR001138">
    <property type="entry name" value="Zn2Cys6_DnaBD"/>
</dbReference>
<sequence>MKPISSDDNETQSTQLPILRPSSQQPGRPSNTPGIDPITSFGHFSDADERVSQSGKRKNVPRKLDSEKCQLCRQHKSKPRLWPQKCDRCLSKGLECSPGEVKRRARRPVEEEEEEEEQNDVASDISSAPTMPRNKHQPPRETWGTEDVMNILTVVQLLNGEYEIHHRAVFMGTGLHPAGTGQRPVPYVSSLHQSLPLLKDKLSLAFKARLGQGGLSPVDRTVLETALVDLHTDLPRLPMMAGHDAVTSPSRAHLCDLLFAVGSRGSERIPLTQLTVLARNMYSENLMTKFGLCHWSHVEQGFGSEWAKLLAHSVLGSLLFESGEHYREARSYVKIWIRDVVARGGMGVGLAANDLASFAAQSWSSLDSPAFLTDEVGLSAKDNQGHSLMHAAILDRRPDIVRQLISRGARAPNRIRGKRFSLLHFAAAVGCQNCYLELRDHPDLAPAEEIRDRDGMLPLHVAALRGHTRVVEAVLSANRHDAEYVNRETSGSGQTALSLATTYPGTNDTAEFLAGCAGVDFVVDRDMNQTALHVAASHGKYSLFRTLLPTVPGGLINARNENGETPLHTLARCGDQETLEAALGVPGVEPDLEAGDGSTPLVNAVMEARADAVKILAVRGDVNVAALRRPLEPLGVAALDYAKQIVERDGNHGEHAKVLRLLRENFVELADDLNGYSASEGLAGGT</sequence>
<dbReference type="GO" id="GO:0003677">
    <property type="term" value="F:DNA binding"/>
    <property type="evidence" value="ECO:0007669"/>
    <property type="project" value="UniProtKB-KW"/>
</dbReference>
<dbReference type="PANTHER" id="PTHR24198">
    <property type="entry name" value="ANKYRIN REPEAT AND PROTEIN KINASE DOMAIN-CONTAINING PROTEIN"/>
    <property type="match status" value="1"/>
</dbReference>
<evidence type="ECO:0000256" key="5">
    <source>
        <dbReference type="SAM" id="MobiDB-lite"/>
    </source>
</evidence>
<keyword evidence="1" id="KW-0677">Repeat</keyword>
<dbReference type="InterPro" id="IPR036770">
    <property type="entry name" value="Ankyrin_rpt-contain_sf"/>
</dbReference>
<name>A0A5Q4BVH1_9PEZI</name>
<feature type="compositionally biased region" description="Polar residues" evidence="5">
    <location>
        <begin position="120"/>
        <end position="129"/>
    </location>
</feature>
<keyword evidence="7" id="KW-1185">Reference proteome</keyword>
<dbReference type="PANTHER" id="PTHR24198:SF165">
    <property type="entry name" value="ANKYRIN REPEAT-CONTAINING PROTEIN-RELATED"/>
    <property type="match status" value="1"/>
</dbReference>
<dbReference type="SMART" id="SM00248">
    <property type="entry name" value="ANK"/>
    <property type="match status" value="6"/>
</dbReference>
<keyword evidence="6" id="KW-0371">Homeobox</keyword>
<dbReference type="GO" id="GO:0008270">
    <property type="term" value="F:zinc ion binding"/>
    <property type="evidence" value="ECO:0007669"/>
    <property type="project" value="InterPro"/>
</dbReference>
<evidence type="ECO:0000313" key="6">
    <source>
        <dbReference type="EMBL" id="TQN70998.1"/>
    </source>
</evidence>
<dbReference type="Proteomes" id="UP000326340">
    <property type="component" value="Unassembled WGS sequence"/>
</dbReference>
<feature type="region of interest" description="Disordered" evidence="5">
    <location>
        <begin position="98"/>
        <end position="142"/>
    </location>
</feature>
<dbReference type="SUPFAM" id="SSF48403">
    <property type="entry name" value="Ankyrin repeat"/>
    <property type="match status" value="1"/>
</dbReference>
<dbReference type="GO" id="GO:0000981">
    <property type="term" value="F:DNA-binding transcription factor activity, RNA polymerase II-specific"/>
    <property type="evidence" value="ECO:0007669"/>
    <property type="project" value="InterPro"/>
</dbReference>
<evidence type="ECO:0000256" key="1">
    <source>
        <dbReference type="ARBA" id="ARBA00022737"/>
    </source>
</evidence>
<keyword evidence="2 4" id="KW-0040">ANK repeat</keyword>
<dbReference type="PROSITE" id="PS50297">
    <property type="entry name" value="ANK_REP_REGION"/>
    <property type="match status" value="1"/>
</dbReference>
<dbReference type="PROSITE" id="PS50890">
    <property type="entry name" value="PUA"/>
    <property type="match status" value="1"/>
</dbReference>
<feature type="compositionally biased region" description="Acidic residues" evidence="5">
    <location>
        <begin position="110"/>
        <end position="119"/>
    </location>
</feature>
<keyword evidence="3" id="KW-0539">Nucleus</keyword>
<evidence type="ECO:0000256" key="3">
    <source>
        <dbReference type="ARBA" id="ARBA00023242"/>
    </source>
</evidence>
<feature type="compositionally biased region" description="Polar residues" evidence="5">
    <location>
        <begin position="11"/>
        <end position="33"/>
    </location>
</feature>
<dbReference type="PROSITE" id="PS50088">
    <property type="entry name" value="ANK_REPEAT"/>
    <property type="match status" value="1"/>
</dbReference>
<dbReference type="OrthoDB" id="20872at2759"/>
<dbReference type="AlphaFoldDB" id="A0A5Q4BVH1"/>
<dbReference type="Pfam" id="PF12796">
    <property type="entry name" value="Ank_2"/>
    <property type="match status" value="2"/>
</dbReference>
<dbReference type="EMBL" id="PUHP01000316">
    <property type="protein sequence ID" value="TQN70998.1"/>
    <property type="molecule type" value="Genomic_DNA"/>
</dbReference>
<evidence type="ECO:0000313" key="7">
    <source>
        <dbReference type="Proteomes" id="UP000326340"/>
    </source>
</evidence>
<evidence type="ECO:0000256" key="2">
    <source>
        <dbReference type="ARBA" id="ARBA00023043"/>
    </source>
</evidence>